<comment type="caution">
    <text evidence="1">The sequence shown here is derived from an EMBL/GenBank/DDBJ whole genome shotgun (WGS) entry which is preliminary data.</text>
</comment>
<organism evidence="1 2">
    <name type="scientific">Vitis rotundifolia</name>
    <name type="common">Muscadine grape</name>
    <dbReference type="NCBI Taxonomy" id="103349"/>
    <lineage>
        <taxon>Eukaryota</taxon>
        <taxon>Viridiplantae</taxon>
        <taxon>Streptophyta</taxon>
        <taxon>Embryophyta</taxon>
        <taxon>Tracheophyta</taxon>
        <taxon>Spermatophyta</taxon>
        <taxon>Magnoliopsida</taxon>
        <taxon>eudicotyledons</taxon>
        <taxon>Gunneridae</taxon>
        <taxon>Pentapetalae</taxon>
        <taxon>rosids</taxon>
        <taxon>Vitales</taxon>
        <taxon>Vitaceae</taxon>
        <taxon>Viteae</taxon>
        <taxon>Vitis</taxon>
    </lineage>
</organism>
<evidence type="ECO:0000313" key="2">
    <source>
        <dbReference type="Proteomes" id="UP001168098"/>
    </source>
</evidence>
<dbReference type="AlphaFoldDB" id="A0AA38YY77"/>
<proteinExistence type="predicted"/>
<gene>
    <name evidence="1" type="ORF">PVL29_020949</name>
</gene>
<reference evidence="1 2" key="1">
    <citation type="journal article" date="2023" name="BMC Biotechnol.">
        <title>Vitis rotundifolia cv Carlos genome sequencing.</title>
        <authorList>
            <person name="Huff M."/>
            <person name="Hulse-Kemp A."/>
            <person name="Scheffler B."/>
            <person name="Youngblood R."/>
            <person name="Simpson S."/>
            <person name="Babiker E."/>
            <person name="Staton M."/>
        </authorList>
    </citation>
    <scope>NUCLEOTIDE SEQUENCE [LARGE SCALE GENOMIC DNA]</scope>
    <source>
        <tissue evidence="1">Leaf</tissue>
    </source>
</reference>
<dbReference type="EMBL" id="JARBHA010000016">
    <property type="protein sequence ID" value="KAJ9678901.1"/>
    <property type="molecule type" value="Genomic_DNA"/>
</dbReference>
<dbReference type="Proteomes" id="UP001168098">
    <property type="component" value="Unassembled WGS sequence"/>
</dbReference>
<accession>A0AA38YY77</accession>
<sequence length="84" mass="9626">MTNLFKKTSSKKVISSHIFFQESLSTKELMENQKQKSMEIKEEFVVVNDGNSEDTSLEFPLGFSLSELSISGYPNQRDVIRFSL</sequence>
<protein>
    <submittedName>
        <fullName evidence="1">Uncharacterized protein</fullName>
    </submittedName>
</protein>
<keyword evidence="2" id="KW-1185">Reference proteome</keyword>
<evidence type="ECO:0000313" key="1">
    <source>
        <dbReference type="EMBL" id="KAJ9678901.1"/>
    </source>
</evidence>
<name>A0AA38YY77_VITRO</name>